<dbReference type="EMBL" id="BMPZ01000008">
    <property type="protein sequence ID" value="GGI87612.1"/>
    <property type="molecule type" value="Genomic_DNA"/>
</dbReference>
<evidence type="ECO:0000256" key="4">
    <source>
        <dbReference type="SAM" id="SignalP"/>
    </source>
</evidence>
<keyword evidence="2" id="KW-0813">Transport</keyword>
<proteinExistence type="inferred from homology"/>
<evidence type="ECO:0000313" key="5">
    <source>
        <dbReference type="EMBL" id="GGI87612.1"/>
    </source>
</evidence>
<dbReference type="InterPro" id="IPR023614">
    <property type="entry name" value="Porin_dom_sf"/>
</dbReference>
<sequence length="409" mass="45716">MVSAGIKMNFNKRTLILAMALASTQTYAAENFSDAFKQGQLKGQIKSYSFDEDYDSNDDADNNIWANGGYVSYKTERFKGLSFGTTFQTSHVTSIDDPADKFKKTMNARGSVMSESYLSFQFGNTNFKGGRQYLSLPLIKGSGSRLIKESFEAYEITNTDLPKTLISFAKVNKYQTRTDKVTKNTNAATFYNDDVQRGDVGGFYDIGTDGALSFYLKNNSIENLNLQAHYVDFIDEVKDVYIDATYRFETKFKPFIAAQYYGSNYDESAREDSKLLGYKAGVSIDGYNLHAAYTTVDDEGSVIRGIGEAATASFTNSSQTSGNYHAGTDSWQIGISKKYNNLKVKLSHTDSDNPISKYQLKQTYAEIGYKLSGAFQGCSTSIRYTIYDFGTDADAKDKDEIRAKFFYSF</sequence>
<dbReference type="PANTHER" id="PTHR34596">
    <property type="entry name" value="CHITOPORIN"/>
    <property type="match status" value="1"/>
</dbReference>
<evidence type="ECO:0000256" key="2">
    <source>
        <dbReference type="ARBA" id="ARBA00022448"/>
    </source>
</evidence>
<dbReference type="AlphaFoldDB" id="A0A917JUN5"/>
<keyword evidence="6" id="KW-1185">Reference proteome</keyword>
<feature type="signal peptide" evidence="4">
    <location>
        <begin position="1"/>
        <end position="28"/>
    </location>
</feature>
<feature type="chain" id="PRO_5037125891" description="Outer membrane porin, OprD family" evidence="4">
    <location>
        <begin position="29"/>
        <end position="409"/>
    </location>
</feature>
<accession>A0A917JUN5</accession>
<dbReference type="Pfam" id="PF03573">
    <property type="entry name" value="OprD"/>
    <property type="match status" value="1"/>
</dbReference>
<dbReference type="GO" id="GO:0015288">
    <property type="term" value="F:porin activity"/>
    <property type="evidence" value="ECO:0007669"/>
    <property type="project" value="TreeGrafter"/>
</dbReference>
<reference evidence="5" key="2">
    <citation type="submission" date="2020-09" db="EMBL/GenBank/DDBJ databases">
        <authorList>
            <person name="Sun Q."/>
            <person name="Ohkuma M."/>
        </authorList>
    </citation>
    <scope>NUCLEOTIDE SEQUENCE</scope>
    <source>
        <strain evidence="5">JCM 30804</strain>
    </source>
</reference>
<name>A0A917JUN5_9GAMM</name>
<dbReference type="InterPro" id="IPR005318">
    <property type="entry name" value="OM_porin_bac"/>
</dbReference>
<evidence type="ECO:0000313" key="6">
    <source>
        <dbReference type="Proteomes" id="UP000613743"/>
    </source>
</evidence>
<protein>
    <recommendedName>
        <fullName evidence="7">Outer membrane porin, OprD family</fullName>
    </recommendedName>
</protein>
<evidence type="ECO:0008006" key="7">
    <source>
        <dbReference type="Google" id="ProtNLM"/>
    </source>
</evidence>
<evidence type="ECO:0000256" key="3">
    <source>
        <dbReference type="ARBA" id="ARBA00022729"/>
    </source>
</evidence>
<comment type="similarity">
    <text evidence="1">Belongs to the outer membrane porin (Opr) (TC 1.B.25) family.</text>
</comment>
<evidence type="ECO:0000256" key="1">
    <source>
        <dbReference type="ARBA" id="ARBA00009075"/>
    </source>
</evidence>
<reference evidence="5" key="1">
    <citation type="journal article" date="2014" name="Int. J. Syst. Evol. Microbiol.">
        <title>Complete genome sequence of Corynebacterium casei LMG S-19264T (=DSM 44701T), isolated from a smear-ripened cheese.</title>
        <authorList>
            <consortium name="US DOE Joint Genome Institute (JGI-PGF)"/>
            <person name="Walter F."/>
            <person name="Albersmeier A."/>
            <person name="Kalinowski J."/>
            <person name="Ruckert C."/>
        </authorList>
    </citation>
    <scope>NUCLEOTIDE SEQUENCE</scope>
    <source>
        <strain evidence="5">JCM 30804</strain>
    </source>
</reference>
<dbReference type="PANTHER" id="PTHR34596:SF2">
    <property type="entry name" value="CHITOPORIN"/>
    <property type="match status" value="1"/>
</dbReference>
<dbReference type="GO" id="GO:0016020">
    <property type="term" value="C:membrane"/>
    <property type="evidence" value="ECO:0007669"/>
    <property type="project" value="InterPro"/>
</dbReference>
<comment type="caution">
    <text evidence="5">The sequence shown here is derived from an EMBL/GenBank/DDBJ whole genome shotgun (WGS) entry which is preliminary data.</text>
</comment>
<keyword evidence="3 4" id="KW-0732">Signal</keyword>
<organism evidence="5 6">
    <name type="scientific">Shewanella gelidii</name>
    <dbReference type="NCBI Taxonomy" id="1642821"/>
    <lineage>
        <taxon>Bacteria</taxon>
        <taxon>Pseudomonadati</taxon>
        <taxon>Pseudomonadota</taxon>
        <taxon>Gammaproteobacteria</taxon>
        <taxon>Alteromonadales</taxon>
        <taxon>Shewanellaceae</taxon>
        <taxon>Shewanella</taxon>
    </lineage>
</organism>
<gene>
    <name evidence="5" type="ORF">GCM10009332_26110</name>
</gene>
<dbReference type="Gene3D" id="2.40.160.10">
    <property type="entry name" value="Porin"/>
    <property type="match status" value="1"/>
</dbReference>
<dbReference type="Proteomes" id="UP000613743">
    <property type="component" value="Unassembled WGS sequence"/>
</dbReference>